<keyword evidence="2" id="KW-1185">Reference proteome</keyword>
<dbReference type="EMBL" id="MSFL01000036">
    <property type="protein sequence ID" value="PWY68407.1"/>
    <property type="molecule type" value="Genomic_DNA"/>
</dbReference>
<dbReference type="Proteomes" id="UP000247233">
    <property type="component" value="Unassembled WGS sequence"/>
</dbReference>
<protein>
    <submittedName>
        <fullName evidence="1">Uncharacterized protein</fullName>
    </submittedName>
</protein>
<evidence type="ECO:0000313" key="1">
    <source>
        <dbReference type="EMBL" id="PWY68407.1"/>
    </source>
</evidence>
<organism evidence="1 2">
    <name type="scientific">Aspergillus heteromorphus CBS 117.55</name>
    <dbReference type="NCBI Taxonomy" id="1448321"/>
    <lineage>
        <taxon>Eukaryota</taxon>
        <taxon>Fungi</taxon>
        <taxon>Dikarya</taxon>
        <taxon>Ascomycota</taxon>
        <taxon>Pezizomycotina</taxon>
        <taxon>Eurotiomycetes</taxon>
        <taxon>Eurotiomycetidae</taxon>
        <taxon>Eurotiales</taxon>
        <taxon>Aspergillaceae</taxon>
        <taxon>Aspergillus</taxon>
        <taxon>Aspergillus subgen. Circumdati</taxon>
    </lineage>
</organism>
<accession>A0A317V650</accession>
<comment type="caution">
    <text evidence="1">The sequence shown here is derived from an EMBL/GenBank/DDBJ whole genome shotgun (WGS) entry which is preliminary data.</text>
</comment>
<dbReference type="VEuPathDB" id="FungiDB:BO70DRAFT_366074"/>
<sequence length="61" mass="6996">MLPIPGFRQQQRILPTSEPTYNLHHLAGDESTPHTAYRTPHPVRPELVDASDRSRNVFLFS</sequence>
<reference evidence="1 2" key="1">
    <citation type="submission" date="2016-12" db="EMBL/GenBank/DDBJ databases">
        <title>The genomes of Aspergillus section Nigri reveals drivers in fungal speciation.</title>
        <authorList>
            <consortium name="DOE Joint Genome Institute"/>
            <person name="Vesth T.C."/>
            <person name="Nybo J."/>
            <person name="Theobald S."/>
            <person name="Brandl J."/>
            <person name="Frisvad J.C."/>
            <person name="Nielsen K.F."/>
            <person name="Lyhne E.K."/>
            <person name="Kogle M.E."/>
            <person name="Kuo A."/>
            <person name="Riley R."/>
            <person name="Clum A."/>
            <person name="Nolan M."/>
            <person name="Lipzen A."/>
            <person name="Salamov A."/>
            <person name="Henrissat B."/>
            <person name="Wiebenga A."/>
            <person name="De Vries R.P."/>
            <person name="Grigoriev I.V."/>
            <person name="Mortensen U.H."/>
            <person name="Andersen M.R."/>
            <person name="Baker S.E."/>
        </authorList>
    </citation>
    <scope>NUCLEOTIDE SEQUENCE [LARGE SCALE GENOMIC DNA]</scope>
    <source>
        <strain evidence="1 2">CBS 117.55</strain>
    </source>
</reference>
<dbReference type="GeneID" id="37066474"/>
<gene>
    <name evidence="1" type="ORF">BO70DRAFT_366074</name>
</gene>
<dbReference type="RefSeq" id="XP_025395216.1">
    <property type="nucleotide sequence ID" value="XM_025544237.1"/>
</dbReference>
<proteinExistence type="predicted"/>
<dbReference type="AlphaFoldDB" id="A0A317V650"/>
<evidence type="ECO:0000313" key="2">
    <source>
        <dbReference type="Proteomes" id="UP000247233"/>
    </source>
</evidence>
<name>A0A317V650_9EURO</name>